<dbReference type="AlphaFoldDB" id="A0A2S8FQJ2"/>
<sequence>MASNGDYSTGTHKKWSWIVREQHVYGISRLLIQFHPGSRLCITAFDFGHILPKREDSALGWVEHDGVMVSPPLSPNLKIPTSQFDEWYLVGHLPSSLDFSEPFLSNGEFTLVSPDEVIAKRDNTWESVDLDTLGQMQAIFWRDMERLDVVCYAASGDVDIVVTTKPDLIDYLRQSEDRNI</sequence>
<proteinExistence type="predicted"/>
<dbReference type="Proteomes" id="UP000238322">
    <property type="component" value="Unassembled WGS sequence"/>
</dbReference>
<gene>
    <name evidence="1" type="ORF">C5Y83_12975</name>
</gene>
<comment type="caution">
    <text evidence="1">The sequence shown here is derived from an EMBL/GenBank/DDBJ whole genome shotgun (WGS) entry which is preliminary data.</text>
</comment>
<evidence type="ECO:0000313" key="1">
    <source>
        <dbReference type="EMBL" id="PQO34427.1"/>
    </source>
</evidence>
<protein>
    <submittedName>
        <fullName evidence="1">Uncharacterized protein</fullName>
    </submittedName>
</protein>
<organism evidence="1 2">
    <name type="scientific">Blastopirellula marina</name>
    <dbReference type="NCBI Taxonomy" id="124"/>
    <lineage>
        <taxon>Bacteria</taxon>
        <taxon>Pseudomonadati</taxon>
        <taxon>Planctomycetota</taxon>
        <taxon>Planctomycetia</taxon>
        <taxon>Pirellulales</taxon>
        <taxon>Pirellulaceae</taxon>
        <taxon>Blastopirellula</taxon>
    </lineage>
</organism>
<accession>A0A2S8FQJ2</accession>
<name>A0A2S8FQJ2_9BACT</name>
<dbReference type="EMBL" id="PUHY01000010">
    <property type="protein sequence ID" value="PQO34427.1"/>
    <property type="molecule type" value="Genomic_DNA"/>
</dbReference>
<evidence type="ECO:0000313" key="2">
    <source>
        <dbReference type="Proteomes" id="UP000238322"/>
    </source>
</evidence>
<reference evidence="1 2" key="1">
    <citation type="submission" date="2018-02" db="EMBL/GenBank/DDBJ databases">
        <title>Comparative genomes isolates from brazilian mangrove.</title>
        <authorList>
            <person name="Araujo J.E."/>
            <person name="Taketani R.G."/>
            <person name="Silva M.C.P."/>
            <person name="Loureco M.V."/>
            <person name="Andreote F.D."/>
        </authorList>
    </citation>
    <scope>NUCLEOTIDE SEQUENCE [LARGE SCALE GENOMIC DNA]</scope>
    <source>
        <strain evidence="1 2">Hex-1 MGV</strain>
    </source>
</reference>